<dbReference type="EMBL" id="MT141244">
    <property type="protein sequence ID" value="QJA56896.1"/>
    <property type="molecule type" value="Genomic_DNA"/>
</dbReference>
<evidence type="ECO:0000313" key="1">
    <source>
        <dbReference type="EMBL" id="QJA56896.1"/>
    </source>
</evidence>
<dbReference type="EMBL" id="MT142280">
    <property type="protein sequence ID" value="QJA77380.1"/>
    <property type="molecule type" value="Genomic_DNA"/>
</dbReference>
<sequence>MSWDKNTISLSGLDAVIGTLLDLGIDHEVSIIAEFHGRGLNDDYLDLSPHKLRRLEYGKWVILEKVEQDADCDTDDCILSCKFELDKEPKDWQPIVSTDKTGEYEKLSN</sequence>
<name>A0A6M3K4N9_9ZZZZ</name>
<dbReference type="AlphaFoldDB" id="A0A6M3K4N9"/>
<evidence type="ECO:0000313" key="2">
    <source>
        <dbReference type="EMBL" id="QJA77380.1"/>
    </source>
</evidence>
<gene>
    <name evidence="2" type="ORF">MM415A01315_0011</name>
    <name evidence="1" type="ORF">MM415B01776_0014</name>
</gene>
<organism evidence="2">
    <name type="scientific">viral metagenome</name>
    <dbReference type="NCBI Taxonomy" id="1070528"/>
    <lineage>
        <taxon>unclassified sequences</taxon>
        <taxon>metagenomes</taxon>
        <taxon>organismal metagenomes</taxon>
    </lineage>
</organism>
<reference evidence="2" key="1">
    <citation type="submission" date="2020-03" db="EMBL/GenBank/DDBJ databases">
        <title>The deep terrestrial virosphere.</title>
        <authorList>
            <person name="Holmfeldt K."/>
            <person name="Nilsson E."/>
            <person name="Simone D."/>
            <person name="Lopez-Fernandez M."/>
            <person name="Wu X."/>
            <person name="de Brujin I."/>
            <person name="Lundin D."/>
            <person name="Andersson A."/>
            <person name="Bertilsson S."/>
            <person name="Dopson M."/>
        </authorList>
    </citation>
    <scope>NUCLEOTIDE SEQUENCE</scope>
    <source>
        <strain evidence="2">MM415A01315</strain>
        <strain evidence="1">MM415B01776</strain>
    </source>
</reference>
<accession>A0A6M3K4N9</accession>
<protein>
    <submittedName>
        <fullName evidence="2">Uncharacterized protein</fullName>
    </submittedName>
</protein>
<proteinExistence type="predicted"/>